<keyword evidence="8 18" id="KW-0418">Kinase</keyword>
<dbReference type="SMART" id="SM00387">
    <property type="entry name" value="HATPase_c"/>
    <property type="match status" value="1"/>
</dbReference>
<feature type="domain" description="PAS" evidence="17">
    <location>
        <begin position="147"/>
        <end position="193"/>
    </location>
</feature>
<dbReference type="GO" id="GO:0000155">
    <property type="term" value="F:phosphorelay sensor kinase activity"/>
    <property type="evidence" value="ECO:0007669"/>
    <property type="project" value="InterPro"/>
</dbReference>
<dbReference type="AlphaFoldDB" id="N0B057"/>
<dbReference type="InterPro" id="IPR036890">
    <property type="entry name" value="HATPase_C_sf"/>
</dbReference>
<dbReference type="HOGENOM" id="CLU_000445_114_51_5"/>
<dbReference type="SUPFAM" id="SSF52172">
    <property type="entry name" value="CheY-like"/>
    <property type="match status" value="1"/>
</dbReference>
<keyword evidence="9" id="KW-0067">ATP-binding</keyword>
<evidence type="ECO:0000256" key="2">
    <source>
        <dbReference type="ARBA" id="ARBA00001971"/>
    </source>
</evidence>
<comment type="catalytic activity">
    <reaction evidence="1">
        <text>ATP + protein L-histidine = ADP + protein N-phospho-L-histidine.</text>
        <dbReference type="EC" id="2.7.13.3"/>
    </reaction>
</comment>
<dbReference type="PANTHER" id="PTHR43065:SF42">
    <property type="entry name" value="TWO-COMPONENT SENSOR PPRA"/>
    <property type="match status" value="1"/>
</dbReference>
<dbReference type="Gene3D" id="3.30.565.10">
    <property type="entry name" value="Histidine kinase-like ATPase, C-terminal domain"/>
    <property type="match status" value="1"/>
</dbReference>
<dbReference type="PANTHER" id="PTHR43065">
    <property type="entry name" value="SENSOR HISTIDINE KINASE"/>
    <property type="match status" value="1"/>
</dbReference>
<evidence type="ECO:0000256" key="11">
    <source>
        <dbReference type="ARBA" id="ARBA00023012"/>
    </source>
</evidence>
<dbReference type="KEGG" id="hdt:HYPDE_23008"/>
<evidence type="ECO:0000256" key="1">
    <source>
        <dbReference type="ARBA" id="ARBA00000085"/>
    </source>
</evidence>
<keyword evidence="19" id="KW-1185">Reference proteome</keyword>
<comment type="function">
    <text evidence="12">Putative oxygen sensor; modulates the activity of FixJ, a transcriptional activator of nitrogen fixation fixK gene. FixL probably acts as a kinase that phosphorylates FixJ.</text>
</comment>
<dbReference type="PROSITE" id="PS50112">
    <property type="entry name" value="PAS"/>
    <property type="match status" value="2"/>
</dbReference>
<dbReference type="FunFam" id="3.30.450.20:FF:000060">
    <property type="entry name" value="Sensor protein FixL"/>
    <property type="match status" value="1"/>
</dbReference>
<evidence type="ECO:0000256" key="12">
    <source>
        <dbReference type="ARBA" id="ARBA00059827"/>
    </source>
</evidence>
<keyword evidence="10" id="KW-0408">Iron</keyword>
<dbReference type="Gene3D" id="1.10.287.130">
    <property type="match status" value="1"/>
</dbReference>
<dbReference type="InterPro" id="IPR005467">
    <property type="entry name" value="His_kinase_dom"/>
</dbReference>
<evidence type="ECO:0000256" key="3">
    <source>
        <dbReference type="ARBA" id="ARBA00012438"/>
    </source>
</evidence>
<organism evidence="18 19">
    <name type="scientific">Hyphomicrobium denitrificans 1NES1</name>
    <dbReference type="NCBI Taxonomy" id="670307"/>
    <lineage>
        <taxon>Bacteria</taxon>
        <taxon>Pseudomonadati</taxon>
        <taxon>Pseudomonadota</taxon>
        <taxon>Alphaproteobacteria</taxon>
        <taxon>Hyphomicrobiales</taxon>
        <taxon>Hyphomicrobiaceae</taxon>
        <taxon>Hyphomicrobium</taxon>
    </lineage>
</organism>
<feature type="domain" description="Histidine kinase" evidence="15">
    <location>
        <begin position="282"/>
        <end position="502"/>
    </location>
</feature>
<dbReference type="SMART" id="SM00086">
    <property type="entry name" value="PAC"/>
    <property type="match status" value="2"/>
</dbReference>
<dbReference type="InterPro" id="IPR011006">
    <property type="entry name" value="CheY-like_superfamily"/>
</dbReference>
<dbReference type="NCBIfam" id="TIGR00229">
    <property type="entry name" value="sensory_box"/>
    <property type="match status" value="2"/>
</dbReference>
<dbReference type="Proteomes" id="UP000005952">
    <property type="component" value="Chromosome"/>
</dbReference>
<dbReference type="InterPro" id="IPR001610">
    <property type="entry name" value="PAC"/>
</dbReference>
<evidence type="ECO:0000256" key="14">
    <source>
        <dbReference type="PROSITE-ProRule" id="PRU00169"/>
    </source>
</evidence>
<dbReference type="InterPro" id="IPR001789">
    <property type="entry name" value="Sig_transdc_resp-reg_receiver"/>
</dbReference>
<dbReference type="Pfam" id="PF02518">
    <property type="entry name" value="HATPase_c"/>
    <property type="match status" value="1"/>
</dbReference>
<dbReference type="GO" id="GO:0005524">
    <property type="term" value="F:ATP binding"/>
    <property type="evidence" value="ECO:0007669"/>
    <property type="project" value="UniProtKB-KW"/>
</dbReference>
<proteinExistence type="predicted"/>
<keyword evidence="4 14" id="KW-0597">Phosphoprotein</keyword>
<dbReference type="CDD" id="cd00130">
    <property type="entry name" value="PAS"/>
    <property type="match status" value="2"/>
</dbReference>
<dbReference type="CDD" id="cd00082">
    <property type="entry name" value="HisKA"/>
    <property type="match status" value="1"/>
</dbReference>
<evidence type="ECO:0000256" key="13">
    <source>
        <dbReference type="ARBA" id="ARBA00070616"/>
    </source>
</evidence>
<evidence type="ECO:0000256" key="7">
    <source>
        <dbReference type="ARBA" id="ARBA00022741"/>
    </source>
</evidence>
<feature type="domain" description="Response regulatory" evidence="16">
    <location>
        <begin position="524"/>
        <end position="639"/>
    </location>
</feature>
<dbReference type="InterPro" id="IPR004358">
    <property type="entry name" value="Sig_transdc_His_kin-like_C"/>
</dbReference>
<accession>N0B057</accession>
<evidence type="ECO:0000259" key="17">
    <source>
        <dbReference type="PROSITE" id="PS50112"/>
    </source>
</evidence>
<keyword evidence="11" id="KW-0902">Two-component regulatory system</keyword>
<dbReference type="GO" id="GO:0006355">
    <property type="term" value="P:regulation of DNA-templated transcription"/>
    <property type="evidence" value="ECO:0007669"/>
    <property type="project" value="InterPro"/>
</dbReference>
<dbReference type="EC" id="2.7.13.3" evidence="3"/>
<dbReference type="SMART" id="SM00388">
    <property type="entry name" value="HisKA"/>
    <property type="match status" value="1"/>
</dbReference>
<evidence type="ECO:0000256" key="5">
    <source>
        <dbReference type="ARBA" id="ARBA00022617"/>
    </source>
</evidence>
<evidence type="ECO:0000259" key="16">
    <source>
        <dbReference type="PROSITE" id="PS50110"/>
    </source>
</evidence>
<evidence type="ECO:0000256" key="4">
    <source>
        <dbReference type="ARBA" id="ARBA00022553"/>
    </source>
</evidence>
<evidence type="ECO:0000256" key="8">
    <source>
        <dbReference type="ARBA" id="ARBA00022777"/>
    </source>
</evidence>
<comment type="cofactor">
    <cofactor evidence="2">
        <name>heme</name>
        <dbReference type="ChEBI" id="CHEBI:30413"/>
    </cofactor>
</comment>
<evidence type="ECO:0000256" key="9">
    <source>
        <dbReference type="ARBA" id="ARBA00022840"/>
    </source>
</evidence>
<feature type="modified residue" description="4-aspartylphosphate" evidence="14">
    <location>
        <position position="573"/>
    </location>
</feature>
<dbReference type="STRING" id="670307.HYPDE_23008"/>
<dbReference type="SMART" id="SM00091">
    <property type="entry name" value="PAS"/>
    <property type="match status" value="2"/>
</dbReference>
<dbReference type="SUPFAM" id="SSF55785">
    <property type="entry name" value="PYP-like sensor domain (PAS domain)"/>
    <property type="match status" value="2"/>
</dbReference>
<keyword evidence="7" id="KW-0547">Nucleotide-binding</keyword>
<dbReference type="Pfam" id="PF00072">
    <property type="entry name" value="Response_reg"/>
    <property type="match status" value="1"/>
</dbReference>
<dbReference type="Gene3D" id="3.40.50.2300">
    <property type="match status" value="1"/>
</dbReference>
<dbReference type="SUPFAM" id="SSF55874">
    <property type="entry name" value="ATPase domain of HSP90 chaperone/DNA topoisomerase II/histidine kinase"/>
    <property type="match status" value="1"/>
</dbReference>
<dbReference type="InterPro" id="IPR003661">
    <property type="entry name" value="HisK_dim/P_dom"/>
</dbReference>
<dbReference type="InterPro" id="IPR000014">
    <property type="entry name" value="PAS"/>
</dbReference>
<feature type="domain" description="PAS" evidence="17">
    <location>
        <begin position="19"/>
        <end position="72"/>
    </location>
</feature>
<evidence type="ECO:0000259" key="15">
    <source>
        <dbReference type="PROSITE" id="PS50109"/>
    </source>
</evidence>
<dbReference type="InterPro" id="IPR003594">
    <property type="entry name" value="HATPase_dom"/>
</dbReference>
<gene>
    <name evidence="18" type="ORF">HYPDE_23008</name>
</gene>
<dbReference type="Gene3D" id="3.30.450.20">
    <property type="entry name" value="PAS domain"/>
    <property type="match status" value="2"/>
</dbReference>
<dbReference type="EMBL" id="CP005587">
    <property type="protein sequence ID" value="AGK56288.1"/>
    <property type="molecule type" value="Genomic_DNA"/>
</dbReference>
<name>N0B057_9HYPH</name>
<dbReference type="PRINTS" id="PR00344">
    <property type="entry name" value="BCTRLSENSOR"/>
</dbReference>
<sequence length="641" mass="70237">MGVTALTSDGLGGPVPEASLQHFAEILRSAVDAIISINALGRIESVNPATEKLFGHSASELIGQNVEILMPEPYRAEHDGYIRQYRHGGRKKIIGIGREVIGQRRDGSTFPMHLTVSEYEVDGKRHFAGIVHDLTAQKNAEADNTRQQILFEAIVDDAPQAIILADQNRKIFLANRAVERIFGYTEDDLAGQNSRLLYASDADYEQIWRSKTDSRGDAVRVECLRKSGEKFPAEVIATVVHGRDRSVLGHMRLIRDLTQQVHQEEILSRSQRMDALGQLTSGIAHDFNNLLSVVIGNLELAEDDPEIASESAQRALNAARMGARLTERLLGFSRQRKLAPVTLQLNDHVTSMIEILQHALGEDIELTTEFEEHIWPVRADPGEIENAILNLAINARDAMPRGGSLKIGTRNVRFAGDDHPDQLGLNPGDYVRVSMSDNGCGMPPEVVARAFEPFFTTKADGRGTGLGLASIYGFAKQSGGNATIYSEENRGTSVNIYLPSDETLARSIAPSAGIETTARVGGELVLVVEDNPDLWALTVERLKRLGYQIEEAENGPAALTKLERRRVEIIFSDVIMPGGLTGYELAALAREHYPDVKVLLTSGYGAEQAAEQDTTGSALKVLRKPYNLAELASALQELLQN</sequence>
<dbReference type="eggNOG" id="COG3829">
    <property type="taxonomic scope" value="Bacteria"/>
</dbReference>
<dbReference type="InterPro" id="IPR035965">
    <property type="entry name" value="PAS-like_dom_sf"/>
</dbReference>
<evidence type="ECO:0000256" key="6">
    <source>
        <dbReference type="ARBA" id="ARBA00022679"/>
    </source>
</evidence>
<dbReference type="InterPro" id="IPR036097">
    <property type="entry name" value="HisK_dim/P_sf"/>
</dbReference>
<dbReference type="Pfam" id="PF00989">
    <property type="entry name" value="PAS"/>
    <property type="match status" value="1"/>
</dbReference>
<evidence type="ECO:0000313" key="19">
    <source>
        <dbReference type="Proteomes" id="UP000005952"/>
    </source>
</evidence>
<keyword evidence="5" id="KW-0349">Heme</keyword>
<reference evidence="18 19" key="1">
    <citation type="journal article" date="2013" name="Genome Announc.">
        <title>Genome sequences for three denitrifying bacterial strains isolated from a uranium- and nitrate-contaminated subsurface environment.</title>
        <authorList>
            <person name="Venkatramanan R."/>
            <person name="Prakash O."/>
            <person name="Woyke T."/>
            <person name="Chain P."/>
            <person name="Goodwin L.A."/>
            <person name="Watson D."/>
            <person name="Brooks S."/>
            <person name="Kostka J.E."/>
            <person name="Green S.J."/>
        </authorList>
    </citation>
    <scope>NUCLEOTIDE SEQUENCE [LARGE SCALE GENOMIC DNA]</scope>
    <source>
        <strain evidence="18 19">1NES1</strain>
    </source>
</reference>
<keyword evidence="5" id="KW-0479">Metal-binding</keyword>
<dbReference type="PROSITE" id="PS50109">
    <property type="entry name" value="HIS_KIN"/>
    <property type="match status" value="1"/>
</dbReference>
<dbReference type="InterPro" id="IPR013767">
    <property type="entry name" value="PAS_fold"/>
</dbReference>
<dbReference type="Pfam" id="PF00512">
    <property type="entry name" value="HisKA"/>
    <property type="match status" value="1"/>
</dbReference>
<keyword evidence="6" id="KW-0808">Transferase</keyword>
<dbReference type="Pfam" id="PF13426">
    <property type="entry name" value="PAS_9"/>
    <property type="match status" value="1"/>
</dbReference>
<dbReference type="PROSITE" id="PS50110">
    <property type="entry name" value="RESPONSE_REGULATORY"/>
    <property type="match status" value="1"/>
</dbReference>
<protein>
    <recommendedName>
        <fullName evidence="13">Sensor protein FixL</fullName>
        <ecNumber evidence="3">2.7.13.3</ecNumber>
    </recommendedName>
</protein>
<dbReference type="SUPFAM" id="SSF47384">
    <property type="entry name" value="Homodimeric domain of signal transducing histidine kinase"/>
    <property type="match status" value="1"/>
</dbReference>
<evidence type="ECO:0000313" key="18">
    <source>
        <dbReference type="EMBL" id="AGK56288.1"/>
    </source>
</evidence>
<dbReference type="SMART" id="SM00448">
    <property type="entry name" value="REC"/>
    <property type="match status" value="1"/>
</dbReference>
<evidence type="ECO:0000256" key="10">
    <source>
        <dbReference type="ARBA" id="ARBA00023004"/>
    </source>
</evidence>
<dbReference type="eggNOG" id="COG4191">
    <property type="taxonomic scope" value="Bacteria"/>
</dbReference>